<reference evidence="2 3" key="1">
    <citation type="journal article" date="2024" name="Plant J.">
        <title>Genome sequences and population genomics reveal climatic adaptation and genomic divergence between two closely related sweetgum species.</title>
        <authorList>
            <person name="Xu W.Q."/>
            <person name="Ren C.Q."/>
            <person name="Zhang X.Y."/>
            <person name="Comes H.P."/>
            <person name="Liu X.H."/>
            <person name="Li Y.G."/>
            <person name="Kettle C.J."/>
            <person name="Jalonen R."/>
            <person name="Gaisberger H."/>
            <person name="Ma Y.Z."/>
            <person name="Qiu Y.X."/>
        </authorList>
    </citation>
    <scope>NUCLEOTIDE SEQUENCE [LARGE SCALE GENOMIC DNA]</scope>
    <source>
        <strain evidence="2">Hangzhou</strain>
    </source>
</reference>
<accession>A0AAP0R1Q3</accession>
<keyword evidence="3" id="KW-1185">Reference proteome</keyword>
<dbReference type="EMBL" id="JBBPBK010000016">
    <property type="protein sequence ID" value="KAK9267822.1"/>
    <property type="molecule type" value="Genomic_DNA"/>
</dbReference>
<feature type="compositionally biased region" description="Basic residues" evidence="1">
    <location>
        <begin position="82"/>
        <end position="91"/>
    </location>
</feature>
<protein>
    <submittedName>
        <fullName evidence="2">Uncharacterized protein</fullName>
    </submittedName>
</protein>
<feature type="region of interest" description="Disordered" evidence="1">
    <location>
        <begin position="73"/>
        <end position="95"/>
    </location>
</feature>
<evidence type="ECO:0000313" key="2">
    <source>
        <dbReference type="EMBL" id="KAK9267822.1"/>
    </source>
</evidence>
<evidence type="ECO:0000256" key="1">
    <source>
        <dbReference type="SAM" id="MobiDB-lite"/>
    </source>
</evidence>
<evidence type="ECO:0000313" key="3">
    <source>
        <dbReference type="Proteomes" id="UP001415857"/>
    </source>
</evidence>
<sequence length="103" mass="11758">MEPDFPDLKSSNLEIQAHVSKTKLNGHMCYMNSLSALYADSNLKELRCCKNSKVFFFLSFLVVKKIGKLMQKEKKKIDKKEGKKSKGKSLHHPTTNCCCNNQC</sequence>
<proteinExistence type="predicted"/>
<organism evidence="2 3">
    <name type="scientific">Liquidambar formosana</name>
    <name type="common">Formosan gum</name>
    <dbReference type="NCBI Taxonomy" id="63359"/>
    <lineage>
        <taxon>Eukaryota</taxon>
        <taxon>Viridiplantae</taxon>
        <taxon>Streptophyta</taxon>
        <taxon>Embryophyta</taxon>
        <taxon>Tracheophyta</taxon>
        <taxon>Spermatophyta</taxon>
        <taxon>Magnoliopsida</taxon>
        <taxon>eudicotyledons</taxon>
        <taxon>Gunneridae</taxon>
        <taxon>Pentapetalae</taxon>
        <taxon>Saxifragales</taxon>
        <taxon>Altingiaceae</taxon>
        <taxon>Liquidambar</taxon>
    </lineage>
</organism>
<gene>
    <name evidence="2" type="ORF">L1049_010258</name>
</gene>
<comment type="caution">
    <text evidence="2">The sequence shown here is derived from an EMBL/GenBank/DDBJ whole genome shotgun (WGS) entry which is preliminary data.</text>
</comment>
<name>A0AAP0R1Q3_LIQFO</name>
<dbReference type="Proteomes" id="UP001415857">
    <property type="component" value="Unassembled WGS sequence"/>
</dbReference>
<dbReference type="AlphaFoldDB" id="A0AAP0R1Q3"/>